<dbReference type="GO" id="GO:0005524">
    <property type="term" value="F:ATP binding"/>
    <property type="evidence" value="ECO:0007669"/>
    <property type="project" value="UniProtKB-KW"/>
</dbReference>
<dbReference type="AlphaFoldDB" id="A0AAW2VNY1"/>
<dbReference type="PANTHER" id="PTHR48007:SF64">
    <property type="entry name" value="POLLEN RECEPTOR-LIKE KINASE 1"/>
    <property type="match status" value="1"/>
</dbReference>
<dbReference type="InterPro" id="IPR001245">
    <property type="entry name" value="Ser-Thr/Tyr_kinase_cat_dom"/>
</dbReference>
<dbReference type="FunFam" id="3.30.200.20:FF:000307">
    <property type="entry name" value="pollen receptor-like kinase 1"/>
    <property type="match status" value="1"/>
</dbReference>
<reference evidence="6" key="2">
    <citation type="journal article" date="2024" name="Plant">
        <title>Genomic evolution and insights into agronomic trait innovations of Sesamum species.</title>
        <authorList>
            <person name="Miao H."/>
            <person name="Wang L."/>
            <person name="Qu L."/>
            <person name="Liu H."/>
            <person name="Sun Y."/>
            <person name="Le M."/>
            <person name="Wang Q."/>
            <person name="Wei S."/>
            <person name="Zheng Y."/>
            <person name="Lin W."/>
            <person name="Duan Y."/>
            <person name="Cao H."/>
            <person name="Xiong S."/>
            <person name="Wang X."/>
            <person name="Wei L."/>
            <person name="Li C."/>
            <person name="Ma Q."/>
            <person name="Ju M."/>
            <person name="Zhao R."/>
            <person name="Li G."/>
            <person name="Mu C."/>
            <person name="Tian Q."/>
            <person name="Mei H."/>
            <person name="Zhang T."/>
            <person name="Gao T."/>
            <person name="Zhang H."/>
        </authorList>
    </citation>
    <scope>NUCLEOTIDE SEQUENCE</scope>
    <source>
        <strain evidence="6">G02</strain>
    </source>
</reference>
<organism evidence="6">
    <name type="scientific">Sesamum radiatum</name>
    <name type="common">Black benniseed</name>
    <dbReference type="NCBI Taxonomy" id="300843"/>
    <lineage>
        <taxon>Eukaryota</taxon>
        <taxon>Viridiplantae</taxon>
        <taxon>Streptophyta</taxon>
        <taxon>Embryophyta</taxon>
        <taxon>Tracheophyta</taxon>
        <taxon>Spermatophyta</taxon>
        <taxon>Magnoliopsida</taxon>
        <taxon>eudicotyledons</taxon>
        <taxon>Gunneridae</taxon>
        <taxon>Pentapetalae</taxon>
        <taxon>asterids</taxon>
        <taxon>lamiids</taxon>
        <taxon>Lamiales</taxon>
        <taxon>Pedaliaceae</taxon>
        <taxon>Sesamum</taxon>
    </lineage>
</organism>
<comment type="caution">
    <text evidence="6">The sequence shown here is derived from an EMBL/GenBank/DDBJ whole genome shotgun (WGS) entry which is preliminary data.</text>
</comment>
<keyword evidence="4" id="KW-0472">Membrane</keyword>
<sequence length="266" mass="28937">MHLAGNKGLCGKPLTVTCDPTIPPSDLEPSLHSPPSTADATNQNKLSPTRIAIIIISAMLGLFLIVLILLLILRSRRSPTPQLGREIPPPYDDKSVSASVGVGTNTSATAIAATAAQVDQISAGVRKVEQAAQAPPPQQQAGKLSFVRDDRQKFDLQDLMRASAEVLGSGNFGASYKAVLVDGEALVVKRFKQMNNVAKEDFHEHMRRLGRLKHLNLLPLVAYLYRKEEKLLVFDYVNNGSLAKHLHGSYRQGNMISLENSCPNLI</sequence>
<keyword evidence="1" id="KW-0547">Nucleotide-binding</keyword>
<dbReference type="GO" id="GO:0004672">
    <property type="term" value="F:protein kinase activity"/>
    <property type="evidence" value="ECO:0007669"/>
    <property type="project" value="InterPro"/>
</dbReference>
<feature type="transmembrane region" description="Helical" evidence="4">
    <location>
        <begin position="51"/>
        <end position="73"/>
    </location>
</feature>
<keyword evidence="6" id="KW-0808">Transferase</keyword>
<evidence type="ECO:0000256" key="1">
    <source>
        <dbReference type="ARBA" id="ARBA00022741"/>
    </source>
</evidence>
<dbReference type="Pfam" id="PF07714">
    <property type="entry name" value="PK_Tyr_Ser-Thr"/>
    <property type="match status" value="1"/>
</dbReference>
<keyword evidence="6" id="KW-0418">Kinase</keyword>
<keyword evidence="4" id="KW-0812">Transmembrane</keyword>
<reference evidence="6" key="1">
    <citation type="submission" date="2020-06" db="EMBL/GenBank/DDBJ databases">
        <authorList>
            <person name="Li T."/>
            <person name="Hu X."/>
            <person name="Zhang T."/>
            <person name="Song X."/>
            <person name="Zhang H."/>
            <person name="Dai N."/>
            <person name="Sheng W."/>
            <person name="Hou X."/>
            <person name="Wei L."/>
        </authorList>
    </citation>
    <scope>NUCLEOTIDE SEQUENCE</scope>
    <source>
        <strain evidence="6">G02</strain>
        <tissue evidence="6">Leaf</tissue>
    </source>
</reference>
<dbReference type="PANTHER" id="PTHR48007">
    <property type="entry name" value="LEUCINE-RICH REPEAT RECEPTOR-LIKE PROTEIN KINASE PXC1"/>
    <property type="match status" value="1"/>
</dbReference>
<gene>
    <name evidence="6" type="ORF">Sradi_0695400</name>
</gene>
<proteinExistence type="predicted"/>
<evidence type="ECO:0000313" key="6">
    <source>
        <dbReference type="EMBL" id="KAL0430694.1"/>
    </source>
</evidence>
<feature type="region of interest" description="Disordered" evidence="3">
    <location>
        <begin position="21"/>
        <end position="43"/>
    </location>
</feature>
<dbReference type="Gene3D" id="3.30.200.20">
    <property type="entry name" value="Phosphorylase Kinase, domain 1"/>
    <property type="match status" value="1"/>
</dbReference>
<evidence type="ECO:0000259" key="5">
    <source>
        <dbReference type="PROSITE" id="PS50011"/>
    </source>
</evidence>
<evidence type="ECO:0000256" key="4">
    <source>
        <dbReference type="SAM" id="Phobius"/>
    </source>
</evidence>
<keyword evidence="4" id="KW-1133">Transmembrane helix</keyword>
<feature type="domain" description="Protein kinase" evidence="5">
    <location>
        <begin position="161"/>
        <end position="266"/>
    </location>
</feature>
<accession>A0AAW2VNY1</accession>
<evidence type="ECO:0000256" key="3">
    <source>
        <dbReference type="SAM" id="MobiDB-lite"/>
    </source>
</evidence>
<dbReference type="InterPro" id="IPR011009">
    <property type="entry name" value="Kinase-like_dom_sf"/>
</dbReference>
<name>A0AAW2VNY1_SESRA</name>
<dbReference type="InterPro" id="IPR046959">
    <property type="entry name" value="PRK1-6/SRF4-like"/>
</dbReference>
<keyword evidence="2" id="KW-0067">ATP-binding</keyword>
<protein>
    <submittedName>
        <fullName evidence="6">Pollen receptor-like kinase</fullName>
    </submittedName>
</protein>
<evidence type="ECO:0000256" key="2">
    <source>
        <dbReference type="ARBA" id="ARBA00022840"/>
    </source>
</evidence>
<dbReference type="PROSITE" id="PS50011">
    <property type="entry name" value="PROTEIN_KINASE_DOM"/>
    <property type="match status" value="1"/>
</dbReference>
<feature type="compositionally biased region" description="Polar residues" evidence="3">
    <location>
        <begin position="33"/>
        <end position="43"/>
    </location>
</feature>
<dbReference type="SUPFAM" id="SSF56112">
    <property type="entry name" value="Protein kinase-like (PK-like)"/>
    <property type="match status" value="1"/>
</dbReference>
<dbReference type="InterPro" id="IPR000719">
    <property type="entry name" value="Prot_kinase_dom"/>
</dbReference>
<dbReference type="EMBL" id="JACGWJ010000003">
    <property type="protein sequence ID" value="KAL0430694.1"/>
    <property type="molecule type" value="Genomic_DNA"/>
</dbReference>
<keyword evidence="6" id="KW-0675">Receptor</keyword>